<feature type="domain" description="BIG2" evidence="3">
    <location>
        <begin position="161"/>
        <end position="238"/>
    </location>
</feature>
<keyword evidence="2" id="KW-1133">Transmembrane helix</keyword>
<dbReference type="SMART" id="SM00635">
    <property type="entry name" value="BID_2"/>
    <property type="match status" value="1"/>
</dbReference>
<feature type="region of interest" description="Disordered" evidence="1">
    <location>
        <begin position="38"/>
        <end position="71"/>
    </location>
</feature>
<evidence type="ECO:0000256" key="2">
    <source>
        <dbReference type="SAM" id="Phobius"/>
    </source>
</evidence>
<feature type="compositionally biased region" description="Low complexity" evidence="1">
    <location>
        <begin position="116"/>
        <end position="136"/>
    </location>
</feature>
<keyword evidence="2" id="KW-0812">Transmembrane</keyword>
<comment type="caution">
    <text evidence="4">The sequence shown here is derived from an EMBL/GenBank/DDBJ whole genome shotgun (WGS) entry which is preliminary data.</text>
</comment>
<feature type="non-terminal residue" evidence="4">
    <location>
        <position position="274"/>
    </location>
</feature>
<dbReference type="Gene3D" id="2.60.40.1080">
    <property type="match status" value="1"/>
</dbReference>
<feature type="region of interest" description="Disordered" evidence="1">
    <location>
        <begin position="113"/>
        <end position="156"/>
    </location>
</feature>
<reference evidence="4" key="1">
    <citation type="journal article" date="2013" name="Environ. Microbiol.">
        <title>Microbiota from the distal guts of lean and obese adolescents exhibit partial functional redundancy besides clear differences in community structure.</title>
        <authorList>
            <person name="Ferrer M."/>
            <person name="Ruiz A."/>
            <person name="Lanza F."/>
            <person name="Haange S.B."/>
            <person name="Oberbach A."/>
            <person name="Till H."/>
            <person name="Bargiela R."/>
            <person name="Campoy C."/>
            <person name="Segura M.T."/>
            <person name="Richter M."/>
            <person name="von Bergen M."/>
            <person name="Seifert J."/>
            <person name="Suarez A."/>
        </authorList>
    </citation>
    <scope>NUCLEOTIDE SEQUENCE</scope>
</reference>
<gene>
    <name evidence="4" type="ORF">LEA_11940</name>
</gene>
<sequence>MELKTCEYCGTSFDASLRQCPLCGKAAEPAVAEPIVLKSDGETAAPRRREKGGKRLAKNRAKPAAKPAEQTENPYAIPKGMMKAICIILGAAVAAGAAFAIYNLKWFAPKDKTDDTQQTIQAEPQPTEPQQPSKEQYMNEEDYTPPKQEETQVEQPAATVTCTALTLSTNTVTFEEAEQFYGITYTREPADCTEEVLFSSDNESIATVNQQGKIVAVNAGSAVITAKCGTQTASCLVTCDFKVVDEEQPSGDEELSLNNTDMTFFSPGEQFTLA</sequence>
<dbReference type="AlphaFoldDB" id="K1T3S3"/>
<evidence type="ECO:0000259" key="3">
    <source>
        <dbReference type="SMART" id="SM00635"/>
    </source>
</evidence>
<feature type="transmembrane region" description="Helical" evidence="2">
    <location>
        <begin position="81"/>
        <end position="102"/>
    </location>
</feature>
<keyword evidence="2" id="KW-0472">Membrane</keyword>
<name>K1T3S3_9ZZZZ</name>
<dbReference type="EMBL" id="AJWY01008065">
    <property type="protein sequence ID" value="EKC62249.1"/>
    <property type="molecule type" value="Genomic_DNA"/>
</dbReference>
<proteinExistence type="predicted"/>
<organism evidence="4">
    <name type="scientific">human gut metagenome</name>
    <dbReference type="NCBI Taxonomy" id="408170"/>
    <lineage>
        <taxon>unclassified sequences</taxon>
        <taxon>metagenomes</taxon>
        <taxon>organismal metagenomes</taxon>
    </lineage>
</organism>
<feature type="compositionally biased region" description="Basic residues" evidence="1">
    <location>
        <begin position="48"/>
        <end position="63"/>
    </location>
</feature>
<dbReference type="Pfam" id="PF02368">
    <property type="entry name" value="Big_2"/>
    <property type="match status" value="1"/>
</dbReference>
<evidence type="ECO:0000313" key="4">
    <source>
        <dbReference type="EMBL" id="EKC62249.1"/>
    </source>
</evidence>
<protein>
    <submittedName>
        <fullName evidence="4">Protein containing Bacterial Ig-like, group 2 domain protein</fullName>
    </submittedName>
</protein>
<dbReference type="InterPro" id="IPR003343">
    <property type="entry name" value="Big_2"/>
</dbReference>
<evidence type="ECO:0000256" key="1">
    <source>
        <dbReference type="SAM" id="MobiDB-lite"/>
    </source>
</evidence>
<dbReference type="InterPro" id="IPR008964">
    <property type="entry name" value="Invasin/intimin_cell_adhesion"/>
</dbReference>
<accession>K1T3S3</accession>
<dbReference type="SUPFAM" id="SSF49373">
    <property type="entry name" value="Invasin/intimin cell-adhesion fragments"/>
    <property type="match status" value="1"/>
</dbReference>